<dbReference type="PANTHER" id="PTHR16138:SF7">
    <property type="entry name" value="PALMITOYL-PROTEIN THIOESTERASE ABHD10, MITOCHONDRIAL"/>
    <property type="match status" value="1"/>
</dbReference>
<accession>Q6BA81</accession>
<protein>
    <recommendedName>
        <fullName evidence="2">Serine aminopeptidase S33 domain-containing protein</fullName>
    </recommendedName>
</protein>
<evidence type="ECO:0000256" key="1">
    <source>
        <dbReference type="ARBA" id="ARBA00022801"/>
    </source>
</evidence>
<proteinExistence type="predicted"/>
<dbReference type="SUPFAM" id="SSF53474">
    <property type="entry name" value="alpha/beta-Hydrolases"/>
    <property type="match status" value="1"/>
</dbReference>
<sequence>MTIKFLTKKNKNLAYSAKAGGDFTLVFLGGFMSDMMGSKATYLEEWAERNHYGFLRFDYSGHGQSSGSFQNCTISDWVQDAYEMITEKTKGPIILIGSSMGGWISFLIYQKLRDRVAGLVTIAAAPDFTEDYFWSNFSDMQKSELLSSGRIFLPSDYDEPYPITLKLIEDGRNHLIFDKPLIVQCPIRMLQGTDDNSVKIQTATKLLDHINCENMRLTLVAAADHSFSSPTCLKLLQQTIYELIIEVGIS</sequence>
<organism evidence="3">
    <name type="scientific">uncultured proteobacterium eBACred25D05</name>
    <dbReference type="NCBI Taxonomy" id="287841"/>
    <lineage>
        <taxon>Bacteria</taxon>
        <taxon>Pseudomonadati</taxon>
        <taxon>Pseudomonadota</taxon>
        <taxon>environmental samples</taxon>
    </lineage>
</organism>
<dbReference type="Pfam" id="PF12146">
    <property type="entry name" value="Hydrolase_4"/>
    <property type="match status" value="1"/>
</dbReference>
<dbReference type="InterPro" id="IPR052382">
    <property type="entry name" value="ABHD10_acyl-thioesterase"/>
</dbReference>
<keyword evidence="1" id="KW-0378">Hydrolase</keyword>
<reference evidence="3" key="1">
    <citation type="journal article" date="2005" name="Appl. Environ. Microbiol.">
        <title>Roseobacter-like bacteria in red and mediterranean sea aerobic anoxygenic photosynthetic populations.</title>
        <authorList>
            <person name="Oz A."/>
            <person name="Sabehi G."/>
            <person name="Koblizek M."/>
            <person name="Massana R."/>
            <person name="Beja O."/>
        </authorList>
    </citation>
    <scope>NUCLEOTIDE SEQUENCE</scope>
</reference>
<evidence type="ECO:0000259" key="2">
    <source>
        <dbReference type="Pfam" id="PF12146"/>
    </source>
</evidence>
<dbReference type="EMBL" id="AY671989">
    <property type="protein sequence ID" value="AAT90290.1"/>
    <property type="molecule type" value="Genomic_DNA"/>
</dbReference>
<dbReference type="InterPro" id="IPR022742">
    <property type="entry name" value="Hydrolase_4"/>
</dbReference>
<dbReference type="InterPro" id="IPR029058">
    <property type="entry name" value="AB_hydrolase_fold"/>
</dbReference>
<dbReference type="ESTHER" id="uncba-q6ba81">
    <property type="family name" value="AlphaBeta_hydrolase"/>
</dbReference>
<feature type="domain" description="Serine aminopeptidase S33" evidence="2">
    <location>
        <begin position="47"/>
        <end position="132"/>
    </location>
</feature>
<dbReference type="PANTHER" id="PTHR16138">
    <property type="entry name" value="MYCOPHENOLIC ACID ACYL-GLUCURONIDE ESTERASE, MITOCHONDRIAL"/>
    <property type="match status" value="1"/>
</dbReference>
<dbReference type="AlphaFoldDB" id="Q6BA81"/>
<dbReference type="Gene3D" id="3.40.50.1820">
    <property type="entry name" value="alpha/beta hydrolase"/>
    <property type="match status" value="1"/>
</dbReference>
<evidence type="ECO:0000313" key="3">
    <source>
        <dbReference type="EMBL" id="AAT90290.1"/>
    </source>
</evidence>
<dbReference type="GO" id="GO:0004553">
    <property type="term" value="F:hydrolase activity, hydrolyzing O-glycosyl compounds"/>
    <property type="evidence" value="ECO:0007669"/>
    <property type="project" value="TreeGrafter"/>
</dbReference>
<name>Q6BA81_9PROT</name>